<reference evidence="11" key="2">
    <citation type="submission" date="2025-09" db="UniProtKB">
        <authorList>
            <consortium name="Ensembl"/>
        </authorList>
    </citation>
    <scope>IDENTIFICATION</scope>
</reference>
<evidence type="ECO:0000256" key="1">
    <source>
        <dbReference type="ARBA" id="ARBA00004479"/>
    </source>
</evidence>
<evidence type="ECO:0000256" key="5">
    <source>
        <dbReference type="ARBA" id="ARBA00022989"/>
    </source>
</evidence>
<evidence type="ECO:0000313" key="11">
    <source>
        <dbReference type="Ensembl" id="ENSPSMP00000037587.1"/>
    </source>
</evidence>
<dbReference type="PANTHER" id="PTHR23037">
    <property type="entry name" value="CYTOKINE RECEPTOR"/>
    <property type="match status" value="1"/>
</dbReference>
<evidence type="ECO:0000256" key="8">
    <source>
        <dbReference type="ARBA" id="ARBA00023180"/>
    </source>
</evidence>
<dbReference type="Pfam" id="PF09240">
    <property type="entry name" value="IL6Ra-bind"/>
    <property type="match status" value="1"/>
</dbReference>
<dbReference type="GeneTree" id="ENSGT00520000055993"/>
<accession>A0A8C9ARV3</accession>
<organism evidence="11 12">
    <name type="scientific">Prolemur simus</name>
    <name type="common">Greater bamboo lemur</name>
    <name type="synonym">Hapalemur simus</name>
    <dbReference type="NCBI Taxonomy" id="1328070"/>
    <lineage>
        <taxon>Eukaryota</taxon>
        <taxon>Metazoa</taxon>
        <taxon>Chordata</taxon>
        <taxon>Craniata</taxon>
        <taxon>Vertebrata</taxon>
        <taxon>Euteleostomi</taxon>
        <taxon>Mammalia</taxon>
        <taxon>Eutheria</taxon>
        <taxon>Euarchontoglires</taxon>
        <taxon>Primates</taxon>
        <taxon>Strepsirrhini</taxon>
        <taxon>Lemuriformes</taxon>
        <taxon>Lemuridae</taxon>
        <taxon>Prolemur</taxon>
    </lineage>
</organism>
<dbReference type="SUPFAM" id="SSF49265">
    <property type="entry name" value="Fibronectin type III"/>
    <property type="match status" value="2"/>
</dbReference>
<comment type="subcellular location">
    <subcellularLocation>
        <location evidence="1">Membrane</location>
        <topology evidence="1">Single-pass type I membrane protein</topology>
    </subcellularLocation>
</comment>
<evidence type="ECO:0000256" key="6">
    <source>
        <dbReference type="ARBA" id="ARBA00023136"/>
    </source>
</evidence>
<dbReference type="Gene3D" id="2.60.40.10">
    <property type="entry name" value="Immunoglobulins"/>
    <property type="match status" value="2"/>
</dbReference>
<evidence type="ECO:0000259" key="10">
    <source>
        <dbReference type="Pfam" id="PF09240"/>
    </source>
</evidence>
<dbReference type="Proteomes" id="UP000694414">
    <property type="component" value="Unplaced"/>
</dbReference>
<keyword evidence="3 9" id="KW-0812">Transmembrane</keyword>
<evidence type="ECO:0000256" key="7">
    <source>
        <dbReference type="ARBA" id="ARBA00023170"/>
    </source>
</evidence>
<keyword evidence="5 9" id="KW-1133">Transmembrane helix</keyword>
<evidence type="ECO:0000256" key="4">
    <source>
        <dbReference type="ARBA" id="ARBA00022729"/>
    </source>
</evidence>
<dbReference type="GO" id="GO:0009897">
    <property type="term" value="C:external side of plasma membrane"/>
    <property type="evidence" value="ECO:0007669"/>
    <property type="project" value="TreeGrafter"/>
</dbReference>
<dbReference type="Ensembl" id="ENSPSMT00000043288.1">
    <property type="protein sequence ID" value="ENSPSMP00000037587.1"/>
    <property type="gene ID" value="ENSPSMG00000025816.1"/>
</dbReference>
<evidence type="ECO:0000256" key="2">
    <source>
        <dbReference type="ARBA" id="ARBA00008159"/>
    </source>
</evidence>
<keyword evidence="4" id="KW-0732">Signal</keyword>
<keyword evidence="12" id="KW-1185">Reference proteome</keyword>
<protein>
    <recommendedName>
        <fullName evidence="10">Type I cytokine receptor cytokine-binding domain-containing protein</fullName>
    </recommendedName>
</protein>
<dbReference type="InterPro" id="IPR003532">
    <property type="entry name" value="Short_hematopoietin_rcpt_2_CS"/>
</dbReference>
<reference evidence="11" key="1">
    <citation type="submission" date="2025-08" db="UniProtKB">
        <authorList>
            <consortium name="Ensembl"/>
        </authorList>
    </citation>
    <scope>IDENTIFICATION</scope>
</reference>
<comment type="similarity">
    <text evidence="2">Belongs to the type I cytokine receptor family. Type 5 subfamily.</text>
</comment>
<feature type="domain" description="Type I cytokine receptor cytokine-binding" evidence="10">
    <location>
        <begin position="1"/>
        <end position="82"/>
    </location>
</feature>
<dbReference type="InterPro" id="IPR015321">
    <property type="entry name" value="TypeI_recpt_CBD"/>
</dbReference>
<dbReference type="PANTHER" id="PTHR23037:SF46">
    <property type="entry name" value="INTERLEUKIN 5 RECEPTOR SUBUNIT ALPHA"/>
    <property type="match status" value="1"/>
</dbReference>
<dbReference type="GO" id="GO:0004896">
    <property type="term" value="F:cytokine receptor activity"/>
    <property type="evidence" value="ECO:0007669"/>
    <property type="project" value="InterPro"/>
</dbReference>
<keyword evidence="8" id="KW-0325">Glycoprotein</keyword>
<feature type="transmembrane region" description="Helical" evidence="9">
    <location>
        <begin position="182"/>
        <end position="203"/>
    </location>
</feature>
<evidence type="ECO:0000256" key="9">
    <source>
        <dbReference type="SAM" id="Phobius"/>
    </source>
</evidence>
<dbReference type="InterPro" id="IPR013783">
    <property type="entry name" value="Ig-like_fold"/>
</dbReference>
<name>A0A8C9ARV3_PROSS</name>
<evidence type="ECO:0000256" key="3">
    <source>
        <dbReference type="ARBA" id="ARBA00022692"/>
    </source>
</evidence>
<dbReference type="PROSITE" id="PS01356">
    <property type="entry name" value="HEMATOPO_REC_S_F2"/>
    <property type="match status" value="1"/>
</dbReference>
<evidence type="ECO:0000313" key="12">
    <source>
        <dbReference type="Proteomes" id="UP000694414"/>
    </source>
</evidence>
<sequence>MNCTWAKGPVAPGDVQYFLYIRDSKRKRERECPHYIQHLGTHVGCHLHNLSGLTFRNYFLVNGTSQAAGIQFFDSVLSTKEIERYGPPANITIRCNASHCLIRWDKPRTRRALSHSEFQYQLDIQRKIDVSGDLENQYHFPSSEPRAKHVVKIRAADARIPHWSAWSQPVEFGSEGADGSLVHVYLLVVLATLLCALGLGFLFKRVLGLHRLFPAVPQIKDKLTDNHQVGGPVTWEEFTPGAGKGDTEDILTVEEVTG</sequence>
<proteinExistence type="inferred from homology"/>
<keyword evidence="7" id="KW-0675">Receptor</keyword>
<dbReference type="AlphaFoldDB" id="A0A8C9ARV3"/>
<dbReference type="InterPro" id="IPR036116">
    <property type="entry name" value="FN3_sf"/>
</dbReference>
<keyword evidence="6 9" id="KW-0472">Membrane</keyword>